<evidence type="ECO:0008006" key="3">
    <source>
        <dbReference type="Google" id="ProtNLM"/>
    </source>
</evidence>
<dbReference type="Proteomes" id="UP000011863">
    <property type="component" value="Chromosome"/>
</dbReference>
<evidence type="ECO:0000313" key="1">
    <source>
        <dbReference type="EMBL" id="BAN01177.1"/>
    </source>
</evidence>
<dbReference type="EMBL" id="AP012057">
    <property type="protein sequence ID" value="BAN01177.1"/>
    <property type="molecule type" value="Genomic_DNA"/>
</dbReference>
<name>A0A6C7E245_ILUCY</name>
<sequence>MSAGIVHPFTGALHEQDGEGNIRVTLDGKVGIFGIDGHWISGELRECDPQLCGWVGGPQIANHRVDPTPTSD</sequence>
<protein>
    <recommendedName>
        <fullName evidence="3">Transposase</fullName>
    </recommendedName>
</protein>
<dbReference type="KEGG" id="aym:YM304_08630"/>
<proteinExistence type="predicted"/>
<dbReference type="OrthoDB" id="5192766at2"/>
<keyword evidence="2" id="KW-1185">Reference proteome</keyword>
<dbReference type="AlphaFoldDB" id="A0A6C7E245"/>
<gene>
    <name evidence="1" type="ORF">YM304_08630</name>
</gene>
<evidence type="ECO:0000313" key="2">
    <source>
        <dbReference type="Proteomes" id="UP000011863"/>
    </source>
</evidence>
<accession>A0A6C7E245</accession>
<organism evidence="1 2">
    <name type="scientific">Ilumatobacter coccineus (strain NBRC 103263 / KCTC 29153 / YM16-304)</name>
    <dbReference type="NCBI Taxonomy" id="1313172"/>
    <lineage>
        <taxon>Bacteria</taxon>
        <taxon>Bacillati</taxon>
        <taxon>Actinomycetota</taxon>
        <taxon>Acidimicrobiia</taxon>
        <taxon>Acidimicrobiales</taxon>
        <taxon>Ilumatobacteraceae</taxon>
        <taxon>Ilumatobacter</taxon>
    </lineage>
</organism>
<dbReference type="RefSeq" id="WP_015440424.1">
    <property type="nucleotide sequence ID" value="NC_020520.1"/>
</dbReference>
<reference evidence="1 2" key="1">
    <citation type="journal article" date="2013" name="Int. J. Syst. Evol. Microbiol.">
        <title>Ilumatobacter nonamiense sp. nov. and Ilumatobacter coccineum sp. nov., isolated from seashore sand.</title>
        <authorList>
            <person name="Matsumoto A."/>
            <person name="Kasai H."/>
            <person name="Matsuo Y."/>
            <person name="Shizuri Y."/>
            <person name="Ichikawa N."/>
            <person name="Fujita N."/>
            <person name="Omura S."/>
            <person name="Takahashi Y."/>
        </authorList>
    </citation>
    <scope>NUCLEOTIDE SEQUENCE [LARGE SCALE GENOMIC DNA]</scope>
    <source>
        <strain evidence="2">NBRC 103263 / KCTC 29153 / YM16-304</strain>
    </source>
</reference>